<sequence length="172" mass="17740">MSIRNFAVRAIGAGTVAAAAVVGLAGPASAAPAPAPAPILHTFFTGPLLPVLGQNAFCNGVIDTLVETDPARPGLATVVLTSRGMHGVGPEWAANPVCHIKADIAWNLGVWAGQVKTVDLNFGERPGESVRTEINPGPGVAALSIQAAYVNPYFNELRPQWSVPVSAYAIIP</sequence>
<keyword evidence="1" id="KW-0732">Signal</keyword>
<protein>
    <submittedName>
        <fullName evidence="2">Uncharacterized protein</fullName>
    </submittedName>
</protein>
<evidence type="ECO:0000256" key="1">
    <source>
        <dbReference type="SAM" id="SignalP"/>
    </source>
</evidence>
<organism evidence="2 3">
    <name type="scientific">Rhodococcus oryzae</name>
    <dbReference type="NCBI Taxonomy" id="2571143"/>
    <lineage>
        <taxon>Bacteria</taxon>
        <taxon>Bacillati</taxon>
        <taxon>Actinomycetota</taxon>
        <taxon>Actinomycetes</taxon>
        <taxon>Mycobacteriales</taxon>
        <taxon>Nocardiaceae</taxon>
        <taxon>Rhodococcus</taxon>
    </lineage>
</organism>
<accession>A0ABY2RLW0</accession>
<name>A0ABY2RLW0_9NOCA</name>
<dbReference type="Proteomes" id="UP000305109">
    <property type="component" value="Unassembled WGS sequence"/>
</dbReference>
<reference evidence="2 3" key="1">
    <citation type="submission" date="2019-04" db="EMBL/GenBank/DDBJ databases">
        <title>Rhodococcus oryzae sp. nov., a novel actinomycete isolated from rhizosphere soil of rice (Oryza sativa L.).</title>
        <authorList>
            <person name="Li C."/>
        </authorList>
    </citation>
    <scope>NUCLEOTIDE SEQUENCE [LARGE SCALE GENOMIC DNA]</scope>
    <source>
        <strain evidence="2 3">NEAU-CX67</strain>
    </source>
</reference>
<proteinExistence type="predicted"/>
<dbReference type="EMBL" id="SUMD01000003">
    <property type="protein sequence ID" value="TJZ79275.1"/>
    <property type="molecule type" value="Genomic_DNA"/>
</dbReference>
<dbReference type="RefSeq" id="WP_136908252.1">
    <property type="nucleotide sequence ID" value="NZ_SUMD01000003.1"/>
</dbReference>
<comment type="caution">
    <text evidence="2">The sequence shown here is derived from an EMBL/GenBank/DDBJ whole genome shotgun (WGS) entry which is preliminary data.</text>
</comment>
<evidence type="ECO:0000313" key="3">
    <source>
        <dbReference type="Proteomes" id="UP000305109"/>
    </source>
</evidence>
<keyword evidence="3" id="KW-1185">Reference proteome</keyword>
<feature type="signal peptide" evidence="1">
    <location>
        <begin position="1"/>
        <end position="30"/>
    </location>
</feature>
<evidence type="ECO:0000313" key="2">
    <source>
        <dbReference type="EMBL" id="TJZ79275.1"/>
    </source>
</evidence>
<gene>
    <name evidence="2" type="ORF">FCG67_06430</name>
</gene>
<feature type="chain" id="PRO_5045581989" evidence="1">
    <location>
        <begin position="31"/>
        <end position="172"/>
    </location>
</feature>